<evidence type="ECO:0000313" key="2">
    <source>
        <dbReference type="EMBL" id="KAG2424380.1"/>
    </source>
</evidence>
<keyword evidence="3" id="KW-1185">Reference proteome</keyword>
<sequence>MPHHPAQPAAAAAATSSWASYHHGHFPSPGMVPPEFAPHPQQQQQQQQQQPPLLPGVAWGPGHLRLLQQQPHLAQPGTYAGAQPASSFNSPAGS</sequence>
<reference evidence="2" key="1">
    <citation type="journal article" date="2020" name="bioRxiv">
        <title>Comparative genomics of Chlamydomonas.</title>
        <authorList>
            <person name="Craig R.J."/>
            <person name="Hasan A.R."/>
            <person name="Ness R.W."/>
            <person name="Keightley P.D."/>
        </authorList>
    </citation>
    <scope>NUCLEOTIDE SEQUENCE</scope>
    <source>
        <strain evidence="2">SAG 7.73</strain>
    </source>
</reference>
<gene>
    <name evidence="2" type="ORF">HXX76_014589</name>
</gene>
<dbReference type="AlphaFoldDB" id="A0A835SPE2"/>
<accession>A0A835SPE2</accession>
<feature type="region of interest" description="Disordered" evidence="1">
    <location>
        <begin position="1"/>
        <end position="94"/>
    </location>
</feature>
<comment type="caution">
    <text evidence="2">The sequence shown here is derived from an EMBL/GenBank/DDBJ whole genome shotgun (WGS) entry which is preliminary data.</text>
</comment>
<feature type="compositionally biased region" description="Polar residues" evidence="1">
    <location>
        <begin position="84"/>
        <end position="94"/>
    </location>
</feature>
<dbReference type="EMBL" id="JAEHOC010000066">
    <property type="protein sequence ID" value="KAG2424380.1"/>
    <property type="molecule type" value="Genomic_DNA"/>
</dbReference>
<dbReference type="Proteomes" id="UP000650467">
    <property type="component" value="Unassembled WGS sequence"/>
</dbReference>
<evidence type="ECO:0000256" key="1">
    <source>
        <dbReference type="SAM" id="MobiDB-lite"/>
    </source>
</evidence>
<evidence type="ECO:0000313" key="3">
    <source>
        <dbReference type="Proteomes" id="UP000650467"/>
    </source>
</evidence>
<name>A0A835SPE2_CHLIN</name>
<proteinExistence type="predicted"/>
<feature type="compositionally biased region" description="Low complexity" evidence="1">
    <location>
        <begin position="1"/>
        <end position="21"/>
    </location>
</feature>
<organism evidence="2 3">
    <name type="scientific">Chlamydomonas incerta</name>
    <dbReference type="NCBI Taxonomy" id="51695"/>
    <lineage>
        <taxon>Eukaryota</taxon>
        <taxon>Viridiplantae</taxon>
        <taxon>Chlorophyta</taxon>
        <taxon>core chlorophytes</taxon>
        <taxon>Chlorophyceae</taxon>
        <taxon>CS clade</taxon>
        <taxon>Chlamydomonadales</taxon>
        <taxon>Chlamydomonadaceae</taxon>
        <taxon>Chlamydomonas</taxon>
    </lineage>
</organism>
<feature type="compositionally biased region" description="Low complexity" evidence="1">
    <location>
        <begin position="40"/>
        <end position="51"/>
    </location>
</feature>
<protein>
    <submittedName>
        <fullName evidence="2">Uncharacterized protein</fullName>
    </submittedName>
</protein>